<dbReference type="AlphaFoldDB" id="E9J9X5"/>
<feature type="domain" description="C2H2-type" evidence="1">
    <location>
        <begin position="43"/>
        <end position="67"/>
    </location>
</feature>
<dbReference type="SMART" id="SM00355">
    <property type="entry name" value="ZnF_C2H2"/>
    <property type="match status" value="2"/>
</dbReference>
<dbReference type="PROSITE" id="PS00028">
    <property type="entry name" value="ZINC_FINGER_C2H2_1"/>
    <property type="match status" value="1"/>
</dbReference>
<evidence type="ECO:0000259" key="1">
    <source>
        <dbReference type="PROSITE" id="PS00028"/>
    </source>
</evidence>
<dbReference type="PANTHER" id="PTHR31912">
    <property type="entry name" value="IP13529P"/>
    <property type="match status" value="1"/>
</dbReference>
<reference evidence="2" key="1">
    <citation type="journal article" date="2011" name="Proc. Natl. Acad. Sci. U.S.A.">
        <title>The genome of the fire ant Solenopsis invicta.</title>
        <authorList>
            <person name="Wurm Y."/>
            <person name="Wang J."/>
            <person name="Riba-Grognuz O."/>
            <person name="Corona M."/>
            <person name="Nygaard S."/>
            <person name="Hunt B.G."/>
            <person name="Ingram K.K."/>
            <person name="Falquet L."/>
            <person name="Nipitwattanaphon M."/>
            <person name="Gotzek D."/>
            <person name="Dijkstra M.B."/>
            <person name="Oettler J."/>
            <person name="Comtesse F."/>
            <person name="Shih C.J."/>
            <person name="Wu W.J."/>
            <person name="Yang C.C."/>
            <person name="Thomas J."/>
            <person name="Beaudoing E."/>
            <person name="Pradervand S."/>
            <person name="Flegel V."/>
            <person name="Cook E.D."/>
            <person name="Fabbretti R."/>
            <person name="Stockinger H."/>
            <person name="Long L."/>
            <person name="Farmerie W.G."/>
            <person name="Oakey J."/>
            <person name="Boomsma J.J."/>
            <person name="Pamilo P."/>
            <person name="Yi S.V."/>
            <person name="Heinze J."/>
            <person name="Goodisman M.A."/>
            <person name="Farinelli L."/>
            <person name="Harshman K."/>
            <person name="Hulo N."/>
            <person name="Cerutti L."/>
            <person name="Xenarios I."/>
            <person name="Shoemaker D."/>
            <person name="Keller L."/>
        </authorList>
    </citation>
    <scope>NUCLEOTIDE SEQUENCE [LARGE SCALE GENOMIC DNA]</scope>
</reference>
<dbReference type="HOGENOM" id="CLU_020243_2_0_1"/>
<evidence type="ECO:0000313" key="2">
    <source>
        <dbReference type="EMBL" id="EFZ10379.1"/>
    </source>
</evidence>
<sequence length="817" mass="95695">MERQEPQNQLSCTMCYFRCNLNDELVHHYIRYHKYDPQFMIKCNYHGCGATYRKWKSFKQHVQRQQHSNTQIFDQDDQNLLEERDLQNNIQINQENDNEHYNNDQNNIEALSVLQWNAVQFIINVRENCNLSHTAMEQIIDGVTNFVEVYSNIILRELKQISDPETNLINFKDIENIYTEKYPSDKIFSNVKTRGQLDKILIEQFGMIPSTKISLGTDTKWKKKNNLTNIPPEIIDVTYDAYIIPFLDNLKNLIMNEQILSNIENPKQHIDGLYRTVLDGSHYRESDFFRNHNKSLAIIFYYDDLGITNPLGGSSKLHKMSMFYWTLGNIHPELRSSLNAFQLYGITKTQYLKKPGALDKMLEPFMRDIRTLESEGINVKVRGNVKNFKGSLLFCACDTPAAALLGGFKESVSAYRLCRTCMVTMDEWKDGFREENFILRNKLDHKLHTEAITDSTITKAARNFWQKMYGVNTKSPLLLSPYIDVTLCFPQDAMHVIIEGPLEIMIRNFLRYCIVDENLFTIDDFNNAITTFDFQHFKTDKPGLIQREHITETACLRQKAGQLFALAHTLLFLIGKWINDCNTEGITQHTYCFVLLLQIMNITLAYEIHECSIALLKRIIETFLIHFKNLYPNCLVPKFHFLIHMPQYIRMFGPARQSWCFRFEACHSYFKSLVPVVKSFKNMALTLSYRHQSRMCSRLAVYPGMPSKKFLYKGDYVSPGETTLVCNLPYAEIFRGIINEAEWFTYKLMRSSKIIVHGTTYRPKRILLLKSDDNELPQFGEIDDMFVQDDVKLFVITILQTKYYEWKYNAYCVIKTC</sequence>
<organism>
    <name type="scientific">Solenopsis invicta</name>
    <name type="common">Red imported fire ant</name>
    <name type="synonym">Solenopsis wagneri</name>
    <dbReference type="NCBI Taxonomy" id="13686"/>
    <lineage>
        <taxon>Eukaryota</taxon>
        <taxon>Metazoa</taxon>
        <taxon>Ecdysozoa</taxon>
        <taxon>Arthropoda</taxon>
        <taxon>Hexapoda</taxon>
        <taxon>Insecta</taxon>
        <taxon>Pterygota</taxon>
        <taxon>Neoptera</taxon>
        <taxon>Endopterygota</taxon>
        <taxon>Hymenoptera</taxon>
        <taxon>Apocrita</taxon>
        <taxon>Aculeata</taxon>
        <taxon>Formicoidea</taxon>
        <taxon>Formicidae</taxon>
        <taxon>Myrmicinae</taxon>
        <taxon>Solenopsis</taxon>
    </lineage>
</organism>
<dbReference type="EMBL" id="GL769524">
    <property type="protein sequence ID" value="EFZ10379.1"/>
    <property type="molecule type" value="Genomic_DNA"/>
</dbReference>
<dbReference type="InterPro" id="IPR013087">
    <property type="entry name" value="Znf_C2H2_type"/>
</dbReference>
<protein>
    <recommendedName>
        <fullName evidence="1">C2H2-type domain-containing protein</fullName>
    </recommendedName>
</protein>
<accession>E9J9X5</accession>
<proteinExistence type="predicted"/>
<dbReference type="PANTHER" id="PTHR31912:SF36">
    <property type="entry name" value="C2H2-TYPE DOMAIN-CONTAINING PROTEIN"/>
    <property type="match status" value="1"/>
</dbReference>
<gene>
    <name evidence="2" type="ORF">SINV_04131</name>
</gene>
<dbReference type="OMA" id="HETHIEG"/>
<feature type="non-terminal residue" evidence="2">
    <location>
        <position position="817"/>
    </location>
</feature>
<name>E9J9X5_SOLIN</name>